<dbReference type="InterPro" id="IPR010152">
    <property type="entry name" value="CRISPR-assoc_prot_Cas2_sub"/>
</dbReference>
<sequence length="104" mass="11439">MFAVIQLSAVPEHVHGYVSRFLSEVSSGLYVGVISRNVKEQLWERLSTVTGEGSAVLIYNDSSREQGFGIEMSGRQACKALDFDGLTLFASRPGRINENWASGR</sequence>
<evidence type="ECO:0000313" key="3">
    <source>
        <dbReference type="Proteomes" id="UP000182744"/>
    </source>
</evidence>
<dbReference type="Proteomes" id="UP000182744">
    <property type="component" value="Unassembled WGS sequence"/>
</dbReference>
<dbReference type="EMBL" id="JAWNFU010000001">
    <property type="protein sequence ID" value="MDY5152751.1"/>
    <property type="molecule type" value="Genomic_DNA"/>
</dbReference>
<dbReference type="OrthoDB" id="8527479at2"/>
<dbReference type="EMBL" id="FNAU01000002">
    <property type="protein sequence ID" value="SDE08059.1"/>
    <property type="molecule type" value="Genomic_DNA"/>
</dbReference>
<reference evidence="3" key="2">
    <citation type="submission" date="2016-10" db="EMBL/GenBank/DDBJ databases">
        <authorList>
            <person name="Varghese N."/>
        </authorList>
    </citation>
    <scope>NUCLEOTIDE SEQUENCE [LARGE SCALE GENOMIC DNA]</scope>
    <source>
        <strain evidence="3">DSM 20639</strain>
    </source>
</reference>
<dbReference type="Proteomes" id="UP001273799">
    <property type="component" value="Unassembled WGS sequence"/>
</dbReference>
<organism evidence="2 3">
    <name type="scientific">Actinobaculum suis</name>
    <dbReference type="NCBI Taxonomy" id="1657"/>
    <lineage>
        <taxon>Bacteria</taxon>
        <taxon>Bacillati</taxon>
        <taxon>Actinomycetota</taxon>
        <taxon>Actinomycetes</taxon>
        <taxon>Actinomycetales</taxon>
        <taxon>Actinomycetaceae</taxon>
        <taxon>Actinobaculum</taxon>
    </lineage>
</organism>
<gene>
    <name evidence="1" type="primary">cas2e</name>
    <name evidence="1" type="ORF">R6G71_01605</name>
    <name evidence="2" type="ORF">SAMN05421878_10211</name>
</gene>
<name>A0A1B9BE94_9ACTO</name>
<dbReference type="AlphaFoldDB" id="A0A1B9BE94"/>
<evidence type="ECO:0000313" key="2">
    <source>
        <dbReference type="EMBL" id="SDE08059.1"/>
    </source>
</evidence>
<evidence type="ECO:0000313" key="1">
    <source>
        <dbReference type="EMBL" id="MDY5152751.1"/>
    </source>
</evidence>
<accession>A0A1B9BE94</accession>
<proteinExistence type="predicted"/>
<dbReference type="RefSeq" id="WP_065414662.1">
    <property type="nucleotide sequence ID" value="NZ_FNAU01000002.1"/>
</dbReference>
<dbReference type="NCBIfam" id="TIGR01873">
    <property type="entry name" value="cas_CT1978"/>
    <property type="match status" value="1"/>
</dbReference>
<dbReference type="Pfam" id="PF09707">
    <property type="entry name" value="Cas_Cas2CT1978"/>
    <property type="match status" value="1"/>
</dbReference>
<protein>
    <submittedName>
        <fullName evidence="2">CRISPR-associated protein Cas2</fullName>
    </submittedName>
    <submittedName>
        <fullName evidence="1">Type I-E CRISPR-associated endoribonuclease Cas2e</fullName>
    </submittedName>
</protein>
<reference evidence="1" key="3">
    <citation type="submission" date="2023-10" db="EMBL/GenBank/DDBJ databases">
        <title>Whole Genome based description of the genera Actinobaculum and Actinotignum reveals a complex phylogenetic relationship within the species included in the genus Actinotignum.</title>
        <authorList>
            <person name="Jensen C.S."/>
            <person name="Dargis R."/>
            <person name="Kemp M."/>
            <person name="Christensen J.J."/>
        </authorList>
    </citation>
    <scope>NUCLEOTIDE SEQUENCE</scope>
    <source>
        <strain evidence="1">Actinobaculum_suis_CCUG19206T</strain>
    </source>
</reference>
<keyword evidence="3" id="KW-1185">Reference proteome</keyword>
<reference evidence="2" key="1">
    <citation type="submission" date="2016-10" db="EMBL/GenBank/DDBJ databases">
        <authorList>
            <person name="Varghese N."/>
            <person name="Submissions S."/>
        </authorList>
    </citation>
    <scope>NUCLEOTIDE SEQUENCE</scope>
    <source>
        <strain evidence="2">DSM 20639</strain>
    </source>
</reference>
<dbReference type="Gene3D" id="3.30.70.240">
    <property type="match status" value="1"/>
</dbReference>